<dbReference type="SMART" id="SM00368">
    <property type="entry name" value="LRR_RI"/>
    <property type="match status" value="7"/>
</dbReference>
<dbReference type="GO" id="GO:0005096">
    <property type="term" value="F:GTPase activator activity"/>
    <property type="evidence" value="ECO:0007669"/>
    <property type="project" value="UniProtKB-KW"/>
</dbReference>
<dbReference type="PANTHER" id="PTHR24113:SF12">
    <property type="entry name" value="RAN GTPASE-ACTIVATING PROTEIN 1"/>
    <property type="match status" value="1"/>
</dbReference>
<dbReference type="Pfam" id="PF13516">
    <property type="entry name" value="LRR_6"/>
    <property type="match status" value="5"/>
</dbReference>
<dbReference type="PANTHER" id="PTHR24113">
    <property type="entry name" value="RAN GTPASE-ACTIVATING PROTEIN 1"/>
    <property type="match status" value="1"/>
</dbReference>
<dbReference type="SMART" id="SM00367">
    <property type="entry name" value="LRR_CC"/>
    <property type="match status" value="6"/>
</dbReference>
<dbReference type="Proteomes" id="UP000199400">
    <property type="component" value="Unassembled WGS sequence"/>
</dbReference>
<evidence type="ECO:0000256" key="3">
    <source>
        <dbReference type="ARBA" id="ARBA00022737"/>
    </source>
</evidence>
<dbReference type="InterPro" id="IPR027038">
    <property type="entry name" value="RanGap"/>
</dbReference>
<dbReference type="GO" id="GO:0006913">
    <property type="term" value="P:nucleocytoplasmic transport"/>
    <property type="evidence" value="ECO:0007669"/>
    <property type="project" value="TreeGrafter"/>
</dbReference>
<reference evidence="5" key="1">
    <citation type="submission" date="2016-10" db="EMBL/GenBank/DDBJ databases">
        <authorList>
            <person name="Varghese N."/>
            <person name="Submissions S."/>
        </authorList>
    </citation>
    <scope>NUCLEOTIDE SEQUENCE [LARGE SCALE GENOMIC DNA]</scope>
    <source>
        <strain evidence="5">ATCC 25963</strain>
    </source>
</reference>
<dbReference type="NCBIfam" id="TIGR02996">
    <property type="entry name" value="rpt_mate_G_obs"/>
    <property type="match status" value="1"/>
</dbReference>
<dbReference type="STRING" id="54.SAMN02745121_03765"/>
<organism evidence="4 5">
    <name type="scientific">Nannocystis exedens</name>
    <dbReference type="NCBI Taxonomy" id="54"/>
    <lineage>
        <taxon>Bacteria</taxon>
        <taxon>Pseudomonadati</taxon>
        <taxon>Myxococcota</taxon>
        <taxon>Polyangia</taxon>
        <taxon>Nannocystales</taxon>
        <taxon>Nannocystaceae</taxon>
        <taxon>Nannocystis</taxon>
    </lineage>
</organism>
<gene>
    <name evidence="4" type="ORF">SAMN02745121_03765</name>
</gene>
<dbReference type="Gene3D" id="3.80.10.10">
    <property type="entry name" value="Ribonuclease Inhibitor"/>
    <property type="match status" value="3"/>
</dbReference>
<dbReference type="InterPro" id="IPR032675">
    <property type="entry name" value="LRR_dom_sf"/>
</dbReference>
<dbReference type="RefSeq" id="WP_170136405.1">
    <property type="nucleotide sequence ID" value="NZ_FOMX01000011.1"/>
</dbReference>
<protein>
    <submittedName>
        <fullName evidence="4">Repeat-companion domain-containing protein</fullName>
    </submittedName>
</protein>
<dbReference type="GO" id="GO:0005829">
    <property type="term" value="C:cytosol"/>
    <property type="evidence" value="ECO:0007669"/>
    <property type="project" value="TreeGrafter"/>
</dbReference>
<dbReference type="AlphaFoldDB" id="A0A1I1ZCW2"/>
<name>A0A1I1ZCW2_9BACT</name>
<dbReference type="GO" id="GO:0031267">
    <property type="term" value="F:small GTPase binding"/>
    <property type="evidence" value="ECO:0007669"/>
    <property type="project" value="TreeGrafter"/>
</dbReference>
<keyword evidence="5" id="KW-1185">Reference proteome</keyword>
<evidence type="ECO:0000256" key="2">
    <source>
        <dbReference type="ARBA" id="ARBA00022614"/>
    </source>
</evidence>
<keyword evidence="2" id="KW-0433">Leucine-rich repeat</keyword>
<dbReference type="InterPro" id="IPR001611">
    <property type="entry name" value="Leu-rich_rpt"/>
</dbReference>
<dbReference type="SUPFAM" id="SSF52047">
    <property type="entry name" value="RNI-like"/>
    <property type="match status" value="1"/>
</dbReference>
<evidence type="ECO:0000313" key="4">
    <source>
        <dbReference type="EMBL" id="SFE29664.1"/>
    </source>
</evidence>
<evidence type="ECO:0000313" key="5">
    <source>
        <dbReference type="Proteomes" id="UP000199400"/>
    </source>
</evidence>
<dbReference type="GO" id="GO:0048471">
    <property type="term" value="C:perinuclear region of cytoplasm"/>
    <property type="evidence" value="ECO:0007669"/>
    <property type="project" value="TreeGrafter"/>
</dbReference>
<dbReference type="InterPro" id="IPR014338">
    <property type="entry name" value="CHP02996_rpt-companion-dom"/>
</dbReference>
<evidence type="ECO:0000256" key="1">
    <source>
        <dbReference type="ARBA" id="ARBA00022468"/>
    </source>
</evidence>
<keyword evidence="3" id="KW-0677">Repeat</keyword>
<accession>A0A1I1ZCW2</accession>
<proteinExistence type="predicted"/>
<sequence length="433" mass="46244">MPGTASAERDFMAEIVAAPRDDAPRLAFADWLTQRGDPRGEFIRLQCASASATPSAAQDPWQRADALLRRHEAAWVGELRELLGAAGQANYRPYTFHRGFVEELHVPADVFAAAADRLLALAPLLRSVCFMRPPRGGAFDGALARAVASRPELAVLRRLRLCHLELGDEACTGLLRSPHLHAPLELDLANNALGPASVAALLAAPFTAGHEAIDLWKNDIGDEGAALIAASAPPRLRRLRLTYNRIGPRGAIALASSPRLGALEALDLAYDPIGDDGVCALVGSETLTALRGLQLYAVGLSFAGVSRLAAEPLLARIEDLNLGGNELGDRGLALLAASPHTRGLVHLDLECSSVGDAGIEALAQARDLGRLESLELRYNRIGDAGARALATSARLPRLQELDLAYNDILHEAELLARFPCANIVGQSMREELR</sequence>
<keyword evidence="1" id="KW-0343">GTPase activation</keyword>
<dbReference type="InterPro" id="IPR006553">
    <property type="entry name" value="Leu-rich_rpt_Cys-con_subtyp"/>
</dbReference>
<dbReference type="EMBL" id="FOMX01000011">
    <property type="protein sequence ID" value="SFE29664.1"/>
    <property type="molecule type" value="Genomic_DNA"/>
</dbReference>